<accession>A0AA90ZUE9</accession>
<dbReference type="EMBL" id="VZCC01000028">
    <property type="protein sequence ID" value="MQN83403.1"/>
    <property type="molecule type" value="Genomic_DNA"/>
</dbReference>
<organism evidence="7 8">
    <name type="scientific">Segatella copri</name>
    <dbReference type="NCBI Taxonomy" id="165179"/>
    <lineage>
        <taxon>Bacteria</taxon>
        <taxon>Pseudomonadati</taxon>
        <taxon>Bacteroidota</taxon>
        <taxon>Bacteroidia</taxon>
        <taxon>Bacteroidales</taxon>
        <taxon>Prevotellaceae</taxon>
        <taxon>Segatella</taxon>
    </lineage>
</organism>
<evidence type="ECO:0000256" key="4">
    <source>
        <dbReference type="ARBA" id="ARBA00022679"/>
    </source>
</evidence>
<dbReference type="Pfam" id="PF04464">
    <property type="entry name" value="Glyphos_transf"/>
    <property type="match status" value="1"/>
</dbReference>
<keyword evidence="6" id="KW-0472">Membrane</keyword>
<comment type="caution">
    <text evidence="7">The sequence shown here is derived from an EMBL/GenBank/DDBJ whole genome shotgun (WGS) entry which is preliminary data.</text>
</comment>
<evidence type="ECO:0000256" key="3">
    <source>
        <dbReference type="ARBA" id="ARBA00022475"/>
    </source>
</evidence>
<dbReference type="InterPro" id="IPR043148">
    <property type="entry name" value="TagF_C"/>
</dbReference>
<dbReference type="PANTHER" id="PTHR37316">
    <property type="entry name" value="TEICHOIC ACID GLYCEROL-PHOSPHATE PRIMASE"/>
    <property type="match status" value="1"/>
</dbReference>
<evidence type="ECO:0000256" key="2">
    <source>
        <dbReference type="ARBA" id="ARBA00010488"/>
    </source>
</evidence>
<dbReference type="GO" id="GO:0047355">
    <property type="term" value="F:CDP-glycerol glycerophosphotransferase activity"/>
    <property type="evidence" value="ECO:0007669"/>
    <property type="project" value="InterPro"/>
</dbReference>
<reference evidence="8" key="1">
    <citation type="submission" date="2019-09" db="EMBL/GenBank/DDBJ databases">
        <title>Distinct polysaccharide growth profiles of human intestinal Prevotella copri isolates.</title>
        <authorList>
            <person name="Fehlner-Peach H."/>
            <person name="Magnabosco C."/>
            <person name="Raghavan V."/>
            <person name="Scher J.U."/>
            <person name="Tett A."/>
            <person name="Cox L.M."/>
            <person name="Gottsegen C."/>
            <person name="Watters A."/>
            <person name="Wiltshire- Gordon J.D."/>
            <person name="Segata N."/>
            <person name="Bonneau R."/>
            <person name="Littman D.R."/>
        </authorList>
    </citation>
    <scope>NUCLEOTIDE SEQUENCE [LARGE SCALE GENOMIC DNA]</scope>
    <source>
        <strain evidence="8">iAA108</strain>
    </source>
</reference>
<keyword evidence="3" id="KW-1003">Cell membrane</keyword>
<sequence length="408" mass="48162">MQYRKITLHRILHGIKWRWEHRRWDVLYDVLYPICCKMFPVSSNKVCFISWNGAHFNCNPKAIATYVAEHNYDGKLQLIAVVNHPKLYRNQYSGIKFIRTFSLKHIYMLATCKMLVANVRMSSFNKRKGQLYIQTWHGTGPKKSEKDSVAVLNKVYIDSAIKDCRQTDLMLSGSIYFSKWIRHSTWYTTGKILEAGTPRYDDFFNQKIYDSLRKRVLAKYHIEEHIKLVIYAPTFRSLTEIDNYGFDSERLIKSFEEKFGGEWKLLLRFHPNVANFPLPDIFAKHLSRYVINVTQYDDMQDLLCAADVMITDFSSVSTEFAVQRKPCFLYAPDYDSYDRGLYLNPNQMPFMFSETEEQLLNNIRNFDGKKYSMAVDKYWKLLGIKENGTACQAVFNEINKMLWHHTQE</sequence>
<keyword evidence="4" id="KW-0808">Transferase</keyword>
<dbReference type="PANTHER" id="PTHR37316:SF3">
    <property type="entry name" value="TEICHOIC ACID GLYCEROL-PHOSPHATE TRANSFERASE"/>
    <property type="match status" value="1"/>
</dbReference>
<dbReference type="GO" id="GO:0005886">
    <property type="term" value="C:plasma membrane"/>
    <property type="evidence" value="ECO:0007669"/>
    <property type="project" value="UniProtKB-SubCell"/>
</dbReference>
<comment type="similarity">
    <text evidence="2">Belongs to the CDP-glycerol glycerophosphotransferase family.</text>
</comment>
<dbReference type="SUPFAM" id="SSF53756">
    <property type="entry name" value="UDP-Glycosyltransferase/glycogen phosphorylase"/>
    <property type="match status" value="1"/>
</dbReference>
<dbReference type="InterPro" id="IPR007554">
    <property type="entry name" value="Glycerophosphate_synth"/>
</dbReference>
<proteinExistence type="inferred from homology"/>
<name>A0AA90ZUE9_9BACT</name>
<dbReference type="InterPro" id="IPR051612">
    <property type="entry name" value="Teichoic_Acid_Biosynth"/>
</dbReference>
<evidence type="ECO:0000313" key="7">
    <source>
        <dbReference type="EMBL" id="MQN83403.1"/>
    </source>
</evidence>
<evidence type="ECO:0000256" key="6">
    <source>
        <dbReference type="ARBA" id="ARBA00023136"/>
    </source>
</evidence>
<evidence type="ECO:0000313" key="8">
    <source>
        <dbReference type="Proteomes" id="UP000421408"/>
    </source>
</evidence>
<dbReference type="Gene3D" id="3.40.50.11820">
    <property type="match status" value="1"/>
</dbReference>
<dbReference type="RefSeq" id="WP_153118561.1">
    <property type="nucleotide sequence ID" value="NZ_VZCC01000028.1"/>
</dbReference>
<dbReference type="InterPro" id="IPR043149">
    <property type="entry name" value="TagF_N"/>
</dbReference>
<dbReference type="Proteomes" id="UP000421408">
    <property type="component" value="Unassembled WGS sequence"/>
</dbReference>
<dbReference type="GO" id="GO:0019350">
    <property type="term" value="P:teichoic acid biosynthetic process"/>
    <property type="evidence" value="ECO:0007669"/>
    <property type="project" value="UniProtKB-KW"/>
</dbReference>
<evidence type="ECO:0000256" key="5">
    <source>
        <dbReference type="ARBA" id="ARBA00022944"/>
    </source>
</evidence>
<gene>
    <name evidence="7" type="ORF">F7D74_05270</name>
</gene>
<dbReference type="Gene3D" id="3.40.50.12580">
    <property type="match status" value="1"/>
</dbReference>
<protein>
    <submittedName>
        <fullName evidence="7">Uncharacterized protein</fullName>
    </submittedName>
</protein>
<evidence type="ECO:0000256" key="1">
    <source>
        <dbReference type="ARBA" id="ARBA00004202"/>
    </source>
</evidence>
<comment type="subcellular location">
    <subcellularLocation>
        <location evidence="1">Cell membrane</location>
        <topology evidence="1">Peripheral membrane protein</topology>
    </subcellularLocation>
</comment>
<dbReference type="AlphaFoldDB" id="A0AA90ZUE9"/>
<keyword evidence="5" id="KW-0777">Teichoic acid biosynthesis</keyword>